<name>A0A318JLH7_BURPY</name>
<reference evidence="1 2" key="1">
    <citation type="submission" date="2018-05" db="EMBL/GenBank/DDBJ databases">
        <title>Comparative genomics of bacterial root endophytes of switchgrass collected from native prairies over two seasons.</title>
        <authorList>
            <person name="Tang Y."/>
        </authorList>
    </citation>
    <scope>NUCLEOTIDE SEQUENCE [LARGE SCALE GENOMIC DNA]</scope>
    <source>
        <strain evidence="1 2">NFIX32</strain>
    </source>
</reference>
<comment type="caution">
    <text evidence="1">The sequence shown here is derived from an EMBL/GenBank/DDBJ whole genome shotgun (WGS) entry which is preliminary data.</text>
</comment>
<proteinExistence type="predicted"/>
<gene>
    <name evidence="1" type="ORF">NA66_1001712</name>
</gene>
<evidence type="ECO:0000313" key="2">
    <source>
        <dbReference type="Proteomes" id="UP000247755"/>
    </source>
</evidence>
<dbReference type="Proteomes" id="UP000247755">
    <property type="component" value="Unassembled WGS sequence"/>
</dbReference>
<dbReference type="EMBL" id="QJJY01000001">
    <property type="protein sequence ID" value="PXX41102.1"/>
    <property type="molecule type" value="Genomic_DNA"/>
</dbReference>
<sequence>MNNMAQAQWQASLGAAGIPSNAQMQKEWAPETITADTVRSLLEAAHQHMGLLEQETQRLGESLYPVRSAVPANAFQKQENYDGHPECLESLHVLIRKIRQVTENIQTLTAEIRI</sequence>
<dbReference type="RefSeq" id="WP_143155729.1">
    <property type="nucleotide sequence ID" value="NZ_QJJY01000001.1"/>
</dbReference>
<evidence type="ECO:0000313" key="1">
    <source>
        <dbReference type="EMBL" id="PXX41102.1"/>
    </source>
</evidence>
<protein>
    <submittedName>
        <fullName evidence="1">Uncharacterized protein</fullName>
    </submittedName>
</protein>
<accession>A0A318JLH7</accession>
<organism evidence="1 2">
    <name type="scientific">Burkholderia pyrrocinia</name>
    <name type="common">Pseudomonas pyrrocinia</name>
    <dbReference type="NCBI Taxonomy" id="60550"/>
    <lineage>
        <taxon>Bacteria</taxon>
        <taxon>Pseudomonadati</taxon>
        <taxon>Pseudomonadota</taxon>
        <taxon>Betaproteobacteria</taxon>
        <taxon>Burkholderiales</taxon>
        <taxon>Burkholderiaceae</taxon>
        <taxon>Burkholderia</taxon>
        <taxon>Burkholderia cepacia complex</taxon>
    </lineage>
</organism>
<dbReference type="AlphaFoldDB" id="A0A318JLH7"/>